<feature type="chain" id="PRO_5041309062" evidence="2">
    <location>
        <begin position="18"/>
        <end position="111"/>
    </location>
</feature>
<feature type="signal peptide" evidence="2">
    <location>
        <begin position="1"/>
        <end position="17"/>
    </location>
</feature>
<accession>A0AA48QVX8</accession>
<evidence type="ECO:0000256" key="1">
    <source>
        <dbReference type="SAM" id="MobiDB-lite"/>
    </source>
</evidence>
<sequence>MYPFVLLLLACFGLALAAPYPEPPTKLQPRAPQASKRMGQRRRRAVPEKKEYSSFLCPAAAIACPLTDGGELNELADWFRVGFECIDPQTELDQCGGCVVTGKGVVGFAGA</sequence>
<dbReference type="InterPro" id="IPR038955">
    <property type="entry name" value="PriA/CPL1_fungi"/>
</dbReference>
<dbReference type="EMBL" id="AP028215">
    <property type="protein sequence ID" value="BEI91829.1"/>
    <property type="molecule type" value="Genomic_DNA"/>
</dbReference>
<dbReference type="AlphaFoldDB" id="A0AA48QVX8"/>
<dbReference type="PANTHER" id="PTHR35192:SF2">
    <property type="entry name" value="APPLE DOMAIN-CONTAINING PROTEIN"/>
    <property type="match status" value="1"/>
</dbReference>
<dbReference type="PANTHER" id="PTHR35192">
    <property type="entry name" value="PROTEIN, PUTATIVE-RELATED"/>
    <property type="match status" value="1"/>
</dbReference>
<feature type="region of interest" description="Disordered" evidence="1">
    <location>
        <begin position="22"/>
        <end position="47"/>
    </location>
</feature>
<name>A0AA48QVX8_9TREE</name>
<protein>
    <submittedName>
        <fullName evidence="3">Uncharacterized protein</fullName>
    </submittedName>
</protein>
<organism evidence="3 4">
    <name type="scientific">Cutaneotrichosporon cavernicola</name>
    <dbReference type="NCBI Taxonomy" id="279322"/>
    <lineage>
        <taxon>Eukaryota</taxon>
        <taxon>Fungi</taxon>
        <taxon>Dikarya</taxon>
        <taxon>Basidiomycota</taxon>
        <taxon>Agaricomycotina</taxon>
        <taxon>Tremellomycetes</taxon>
        <taxon>Trichosporonales</taxon>
        <taxon>Trichosporonaceae</taxon>
        <taxon>Cutaneotrichosporon</taxon>
    </lineage>
</organism>
<dbReference type="RefSeq" id="XP_060457094.1">
    <property type="nucleotide sequence ID" value="XM_060600507.1"/>
</dbReference>
<evidence type="ECO:0000313" key="3">
    <source>
        <dbReference type="EMBL" id="BEI91829.1"/>
    </source>
</evidence>
<reference evidence="3" key="1">
    <citation type="journal article" date="2023" name="BMC Genomics">
        <title>Chromosome-level genome assemblies of Cutaneotrichosporon spp. (Trichosporonales, Basidiomycota) reveal imbalanced evolution between nucleotide sequences and chromosome synteny.</title>
        <authorList>
            <person name="Kobayashi Y."/>
            <person name="Kayamori A."/>
            <person name="Aoki K."/>
            <person name="Shiwa Y."/>
            <person name="Matsutani M."/>
            <person name="Fujita N."/>
            <person name="Sugita T."/>
            <person name="Iwasaki W."/>
            <person name="Tanaka N."/>
            <person name="Takashima M."/>
        </authorList>
    </citation>
    <scope>NUCLEOTIDE SEQUENCE</scope>
    <source>
        <strain evidence="3">HIS019</strain>
    </source>
</reference>
<dbReference type="KEGG" id="ccac:CcaHIS019_0406490"/>
<proteinExistence type="predicted"/>
<gene>
    <name evidence="3" type="ORF">CcaverHIS019_0406490</name>
</gene>
<keyword evidence="4" id="KW-1185">Reference proteome</keyword>
<evidence type="ECO:0000313" key="4">
    <source>
        <dbReference type="Proteomes" id="UP001233271"/>
    </source>
</evidence>
<keyword evidence="2" id="KW-0732">Signal</keyword>
<evidence type="ECO:0000256" key="2">
    <source>
        <dbReference type="SAM" id="SignalP"/>
    </source>
</evidence>
<dbReference type="GeneID" id="85495699"/>
<dbReference type="Proteomes" id="UP001233271">
    <property type="component" value="Chromosome 4"/>
</dbReference>